<dbReference type="AlphaFoldDB" id="A0A0D8XG93"/>
<reference evidence="2" key="2">
    <citation type="journal article" date="2016" name="Sci. Rep.">
        <title>Dictyocaulus viviparus genome, variome and transcriptome elucidate lungworm biology and support future intervention.</title>
        <authorList>
            <person name="McNulty S.N."/>
            <person name="Strube C."/>
            <person name="Rosa B.A."/>
            <person name="Martin J.C."/>
            <person name="Tyagi R."/>
            <person name="Choi Y.J."/>
            <person name="Wang Q."/>
            <person name="Hallsworth Pepin K."/>
            <person name="Zhang X."/>
            <person name="Ozersky P."/>
            <person name="Wilson R.K."/>
            <person name="Sternberg P.W."/>
            <person name="Gasser R.B."/>
            <person name="Mitreva M."/>
        </authorList>
    </citation>
    <scope>NUCLEOTIDE SEQUENCE [LARGE SCALE GENOMIC DNA]</scope>
    <source>
        <strain evidence="2">HannoverDv2000</strain>
    </source>
</reference>
<keyword evidence="2" id="KW-1185">Reference proteome</keyword>
<reference evidence="1 2" key="1">
    <citation type="submission" date="2013-11" db="EMBL/GenBank/DDBJ databases">
        <title>Draft genome of the bovine lungworm Dictyocaulus viviparus.</title>
        <authorList>
            <person name="Mitreva M."/>
        </authorList>
    </citation>
    <scope>NUCLEOTIDE SEQUENCE [LARGE SCALE GENOMIC DNA]</scope>
    <source>
        <strain evidence="1 2">HannoverDv2000</strain>
    </source>
</reference>
<evidence type="ECO:0000313" key="2">
    <source>
        <dbReference type="Proteomes" id="UP000053766"/>
    </source>
</evidence>
<dbReference type="OrthoDB" id="5859719at2759"/>
<dbReference type="EMBL" id="KN716629">
    <property type="protein sequence ID" value="KJH42754.1"/>
    <property type="molecule type" value="Genomic_DNA"/>
</dbReference>
<accession>A0A0D8XG93</accession>
<proteinExistence type="predicted"/>
<dbReference type="Proteomes" id="UP000053766">
    <property type="component" value="Unassembled WGS sequence"/>
</dbReference>
<name>A0A0D8XG93_DICVI</name>
<evidence type="ECO:0000313" key="1">
    <source>
        <dbReference type="EMBL" id="KJH42754.1"/>
    </source>
</evidence>
<protein>
    <submittedName>
        <fullName evidence="1">Uncharacterized protein</fullName>
    </submittedName>
</protein>
<feature type="non-terminal residue" evidence="1">
    <location>
        <position position="1"/>
    </location>
</feature>
<organism evidence="1 2">
    <name type="scientific">Dictyocaulus viviparus</name>
    <name type="common">Bovine lungworm</name>
    <dbReference type="NCBI Taxonomy" id="29172"/>
    <lineage>
        <taxon>Eukaryota</taxon>
        <taxon>Metazoa</taxon>
        <taxon>Ecdysozoa</taxon>
        <taxon>Nematoda</taxon>
        <taxon>Chromadorea</taxon>
        <taxon>Rhabditida</taxon>
        <taxon>Rhabditina</taxon>
        <taxon>Rhabditomorpha</taxon>
        <taxon>Strongyloidea</taxon>
        <taxon>Metastrongylidae</taxon>
        <taxon>Dictyocaulus</taxon>
    </lineage>
</organism>
<gene>
    <name evidence="1" type="ORF">DICVIV_11245</name>
</gene>
<sequence length="153" mass="18013">SYSNFFHFSPFFHVLVLNFADIVNLLERTKPIRECVHLIHLFVSSSLEVHNFEWAHIEIAWNNLFTLMSDCAGLTEAERSIVIQLQELYIELLLRIMDHLYCFGEVPQNWQEHFILYNDPSDPELLITRSERCVDSPLWNDKLLSVVFSLDSI</sequence>